<keyword evidence="2" id="KW-1185">Reference proteome</keyword>
<sequence length="328" mass="37302">MALTAAQNPMNPSEALVFFYSLREIEDKNGTKMLTNLGIQRRSLHQGRDYEYRDFNIHNSPLREQPSGLAIGYYNGAPRVFGFSRADPSKQPEPNEDFIVTQVSPTWTPINKVDGEYVKGKWLPPIAVISDVAGDAAHVFYLAPTGTTGQASLVTYILDKNLPQFQTYDIKAVSTSMLAAVKNRKSGSRWVFFQSSESPELIKYYDLETDTQTEISNIKCWANSPLAATHINLRDEGDMKEPLYLYYVHPNQRIVRVKYEYGQDVWRTSSISQVNNRRVPAQHLWISVVPVDATRIDVFYFENSGELVQLSDDLTQTKPPTENFDDEE</sequence>
<accession>A0A5N6ZH73</accession>
<evidence type="ECO:0000313" key="2">
    <source>
        <dbReference type="Proteomes" id="UP000327118"/>
    </source>
</evidence>
<evidence type="ECO:0008006" key="3">
    <source>
        <dbReference type="Google" id="ProtNLM"/>
    </source>
</evidence>
<dbReference type="EMBL" id="ML739034">
    <property type="protein sequence ID" value="KAE8356855.1"/>
    <property type="molecule type" value="Genomic_DNA"/>
</dbReference>
<name>A0A5N6ZH73_9EURO</name>
<proteinExistence type="predicted"/>
<dbReference type="OrthoDB" id="4436531at2759"/>
<dbReference type="AlphaFoldDB" id="A0A5N6ZH73"/>
<dbReference type="Gene3D" id="2.120.10.70">
    <property type="entry name" value="Fucose-specific lectin"/>
    <property type="match status" value="1"/>
</dbReference>
<organism evidence="1 2">
    <name type="scientific">Aspergillus coremiiformis</name>
    <dbReference type="NCBI Taxonomy" id="138285"/>
    <lineage>
        <taxon>Eukaryota</taxon>
        <taxon>Fungi</taxon>
        <taxon>Dikarya</taxon>
        <taxon>Ascomycota</taxon>
        <taxon>Pezizomycotina</taxon>
        <taxon>Eurotiomycetes</taxon>
        <taxon>Eurotiomycetidae</taxon>
        <taxon>Eurotiales</taxon>
        <taxon>Aspergillaceae</taxon>
        <taxon>Aspergillus</taxon>
        <taxon>Aspergillus subgen. Circumdati</taxon>
    </lineage>
</organism>
<protein>
    <recommendedName>
        <fullName evidence="3">Fucose-specific lectin</fullName>
    </recommendedName>
</protein>
<dbReference type="Proteomes" id="UP000327118">
    <property type="component" value="Unassembled WGS sequence"/>
</dbReference>
<evidence type="ECO:0000313" key="1">
    <source>
        <dbReference type="EMBL" id="KAE8356855.1"/>
    </source>
</evidence>
<gene>
    <name evidence="1" type="ORF">BDV28DRAFT_41596</name>
</gene>
<reference evidence="2" key="1">
    <citation type="submission" date="2019-04" db="EMBL/GenBank/DDBJ databases">
        <title>Friends and foes A comparative genomics studyof 23 Aspergillus species from section Flavi.</title>
        <authorList>
            <consortium name="DOE Joint Genome Institute"/>
            <person name="Kjaerbolling I."/>
            <person name="Vesth T."/>
            <person name="Frisvad J.C."/>
            <person name="Nybo J.L."/>
            <person name="Theobald S."/>
            <person name="Kildgaard S."/>
            <person name="Isbrandt T."/>
            <person name="Kuo A."/>
            <person name="Sato A."/>
            <person name="Lyhne E.K."/>
            <person name="Kogle M.E."/>
            <person name="Wiebenga A."/>
            <person name="Kun R.S."/>
            <person name="Lubbers R.J."/>
            <person name="Makela M.R."/>
            <person name="Barry K."/>
            <person name="Chovatia M."/>
            <person name="Clum A."/>
            <person name="Daum C."/>
            <person name="Haridas S."/>
            <person name="He G."/>
            <person name="LaButti K."/>
            <person name="Lipzen A."/>
            <person name="Mondo S."/>
            <person name="Riley R."/>
            <person name="Salamov A."/>
            <person name="Simmons B.A."/>
            <person name="Magnuson J.K."/>
            <person name="Henrissat B."/>
            <person name="Mortensen U.H."/>
            <person name="Larsen T.O."/>
            <person name="Devries R.P."/>
            <person name="Grigoriev I.V."/>
            <person name="Machida M."/>
            <person name="Baker S.E."/>
            <person name="Andersen M.R."/>
        </authorList>
    </citation>
    <scope>NUCLEOTIDE SEQUENCE [LARGE SCALE GENOMIC DNA]</scope>
    <source>
        <strain evidence="2">CBS 553.77</strain>
    </source>
</reference>